<evidence type="ECO:0000313" key="2">
    <source>
        <dbReference type="EMBL" id="KAG0651607.1"/>
    </source>
</evidence>
<comment type="caution">
    <text evidence="2">The sequence shown here is derived from an EMBL/GenBank/DDBJ whole genome shotgun (WGS) entry which is preliminary data.</text>
</comment>
<feature type="region of interest" description="Disordered" evidence="1">
    <location>
        <begin position="1"/>
        <end position="83"/>
    </location>
</feature>
<evidence type="ECO:0000256" key="1">
    <source>
        <dbReference type="SAM" id="MobiDB-lite"/>
    </source>
</evidence>
<name>A0A9P6VQ69_9HELO</name>
<feature type="compositionally biased region" description="Basic and acidic residues" evidence="1">
    <location>
        <begin position="46"/>
        <end position="74"/>
    </location>
</feature>
<dbReference type="Proteomes" id="UP000785200">
    <property type="component" value="Unassembled WGS sequence"/>
</dbReference>
<accession>A0A9P6VQ69</accession>
<evidence type="ECO:0000313" key="3">
    <source>
        <dbReference type="Proteomes" id="UP000785200"/>
    </source>
</evidence>
<organism evidence="2 3">
    <name type="scientific">Hyphodiscus hymeniophilus</name>
    <dbReference type="NCBI Taxonomy" id="353542"/>
    <lineage>
        <taxon>Eukaryota</taxon>
        <taxon>Fungi</taxon>
        <taxon>Dikarya</taxon>
        <taxon>Ascomycota</taxon>
        <taxon>Pezizomycotina</taxon>
        <taxon>Leotiomycetes</taxon>
        <taxon>Helotiales</taxon>
        <taxon>Hyphodiscaceae</taxon>
        <taxon>Hyphodiscus</taxon>
    </lineage>
</organism>
<sequence>MAKERRSWEDDTVGMGDIERKMAPPPDAPVPLVGKASESSTLRGSEPGRQDDHMNEDEHPTKPDVAEEASRHSEGTTSSTQHA</sequence>
<keyword evidence="3" id="KW-1185">Reference proteome</keyword>
<dbReference type="EMBL" id="VNKQ01000004">
    <property type="protein sequence ID" value="KAG0651607.1"/>
    <property type="molecule type" value="Genomic_DNA"/>
</dbReference>
<dbReference type="AlphaFoldDB" id="A0A9P6VQ69"/>
<protein>
    <submittedName>
        <fullName evidence="2">Uncharacterized protein</fullName>
    </submittedName>
</protein>
<gene>
    <name evidence="2" type="ORF">D0Z07_1567</name>
</gene>
<reference evidence="2" key="1">
    <citation type="submission" date="2019-07" db="EMBL/GenBank/DDBJ databases">
        <title>Hyphodiscus hymeniophilus genome sequencing and assembly.</title>
        <authorList>
            <person name="Kramer G."/>
            <person name="Nodwell J."/>
        </authorList>
    </citation>
    <scope>NUCLEOTIDE SEQUENCE</scope>
    <source>
        <strain evidence="2">ATCC 34498</strain>
    </source>
</reference>
<proteinExistence type="predicted"/>